<organism evidence="2 3">
    <name type="scientific">Microbacterium sediminicola</name>
    <dbReference type="NCBI Taxonomy" id="415210"/>
    <lineage>
        <taxon>Bacteria</taxon>
        <taxon>Bacillati</taxon>
        <taxon>Actinomycetota</taxon>
        <taxon>Actinomycetes</taxon>
        <taxon>Micrococcales</taxon>
        <taxon>Microbacteriaceae</taxon>
        <taxon>Microbacterium</taxon>
    </lineage>
</organism>
<dbReference type="PROSITE" id="PS50995">
    <property type="entry name" value="HTH_MARR_2"/>
    <property type="match status" value="1"/>
</dbReference>
<dbReference type="InterPro" id="IPR039422">
    <property type="entry name" value="MarR/SlyA-like"/>
</dbReference>
<evidence type="ECO:0000313" key="3">
    <source>
        <dbReference type="Proteomes" id="UP001501690"/>
    </source>
</evidence>
<dbReference type="PRINTS" id="PR00598">
    <property type="entry name" value="HTHMARR"/>
</dbReference>
<proteinExistence type="predicted"/>
<accession>A0ABN2IB07</accession>
<dbReference type="SUPFAM" id="SSF46785">
    <property type="entry name" value="Winged helix' DNA-binding domain"/>
    <property type="match status" value="1"/>
</dbReference>
<evidence type="ECO:0000259" key="1">
    <source>
        <dbReference type="PROSITE" id="PS50995"/>
    </source>
</evidence>
<dbReference type="Proteomes" id="UP001501690">
    <property type="component" value="Unassembled WGS sequence"/>
</dbReference>
<dbReference type="SMART" id="SM00347">
    <property type="entry name" value="HTH_MARR"/>
    <property type="match status" value="1"/>
</dbReference>
<dbReference type="Pfam" id="PF12802">
    <property type="entry name" value="MarR_2"/>
    <property type="match status" value="1"/>
</dbReference>
<evidence type="ECO:0000313" key="2">
    <source>
        <dbReference type="EMBL" id="GAA1701574.1"/>
    </source>
</evidence>
<dbReference type="RefSeq" id="WP_344072033.1">
    <property type="nucleotide sequence ID" value="NZ_BAAAPL010000002.1"/>
</dbReference>
<name>A0ABN2IB07_9MICO</name>
<dbReference type="Gene3D" id="1.10.10.10">
    <property type="entry name" value="Winged helix-like DNA-binding domain superfamily/Winged helix DNA-binding domain"/>
    <property type="match status" value="1"/>
</dbReference>
<dbReference type="InterPro" id="IPR036388">
    <property type="entry name" value="WH-like_DNA-bd_sf"/>
</dbReference>
<comment type="caution">
    <text evidence="2">The sequence shown here is derived from an EMBL/GenBank/DDBJ whole genome shotgun (WGS) entry which is preliminary data.</text>
</comment>
<dbReference type="PANTHER" id="PTHR33164">
    <property type="entry name" value="TRANSCRIPTIONAL REGULATOR, MARR FAMILY"/>
    <property type="match status" value="1"/>
</dbReference>
<reference evidence="2 3" key="1">
    <citation type="journal article" date="2019" name="Int. J. Syst. Evol. Microbiol.">
        <title>The Global Catalogue of Microorganisms (GCM) 10K type strain sequencing project: providing services to taxonomists for standard genome sequencing and annotation.</title>
        <authorList>
            <consortium name="The Broad Institute Genomics Platform"/>
            <consortium name="The Broad Institute Genome Sequencing Center for Infectious Disease"/>
            <person name="Wu L."/>
            <person name="Ma J."/>
        </authorList>
    </citation>
    <scope>NUCLEOTIDE SEQUENCE [LARGE SCALE GENOMIC DNA]</scope>
    <source>
        <strain evidence="2 3">JCM 15577</strain>
    </source>
</reference>
<dbReference type="EMBL" id="BAAAPL010000002">
    <property type="protein sequence ID" value="GAA1701574.1"/>
    <property type="molecule type" value="Genomic_DNA"/>
</dbReference>
<dbReference type="PANTHER" id="PTHR33164:SF99">
    <property type="entry name" value="MARR FAMILY REGULATORY PROTEIN"/>
    <property type="match status" value="1"/>
</dbReference>
<feature type="domain" description="HTH marR-type" evidence="1">
    <location>
        <begin position="17"/>
        <end position="149"/>
    </location>
</feature>
<dbReference type="InterPro" id="IPR036390">
    <property type="entry name" value="WH_DNA-bd_sf"/>
</dbReference>
<protein>
    <submittedName>
        <fullName evidence="2">MarR family transcriptional regulator</fullName>
    </submittedName>
</protein>
<keyword evidence="3" id="KW-1185">Reference proteome</keyword>
<sequence>MVDRASDVVEAVGSALDADVNFLLARANAMSMSAANRALAPLELKVRSYSVLALACAAAPPSQREIAEYLRLDPSQVVALVDDLQKRGLVERRADPSDRRTNVVGATPTGVELRAEAAAATQAAESELYVGLSPAQRQSLTRMLRTVAFPTE</sequence>
<gene>
    <name evidence="2" type="ORF">GCM10009808_19470</name>
</gene>
<dbReference type="InterPro" id="IPR000835">
    <property type="entry name" value="HTH_MarR-typ"/>
</dbReference>